<dbReference type="InterPro" id="IPR029063">
    <property type="entry name" value="SAM-dependent_MTases_sf"/>
</dbReference>
<accession>A0AAX4PCI6</accession>
<evidence type="ECO:0000313" key="4">
    <source>
        <dbReference type="Proteomes" id="UP001472866"/>
    </source>
</evidence>
<evidence type="ECO:0000256" key="1">
    <source>
        <dbReference type="PROSITE-ProRule" id="PRU00723"/>
    </source>
</evidence>
<protein>
    <submittedName>
        <fullName evidence="3">FtsJ domain-containing protein</fullName>
    </submittedName>
</protein>
<keyword evidence="1" id="KW-0862">Zinc</keyword>
<dbReference type="Proteomes" id="UP001472866">
    <property type="component" value="Chromosome 08"/>
</dbReference>
<dbReference type="Gene3D" id="3.40.50.150">
    <property type="entry name" value="Vaccinia Virus protein VP39"/>
    <property type="match status" value="1"/>
</dbReference>
<dbReference type="SUPFAM" id="SSF53335">
    <property type="entry name" value="S-adenosyl-L-methionine-dependent methyltransferases"/>
    <property type="match status" value="1"/>
</dbReference>
<dbReference type="InterPro" id="IPR000571">
    <property type="entry name" value="Znf_CCCH"/>
</dbReference>
<feature type="domain" description="C3H1-type" evidence="2">
    <location>
        <begin position="65"/>
        <end position="93"/>
    </location>
</feature>
<dbReference type="GO" id="GO:0008270">
    <property type="term" value="F:zinc ion binding"/>
    <property type="evidence" value="ECO:0007669"/>
    <property type="project" value="UniProtKB-KW"/>
</dbReference>
<gene>
    <name evidence="3" type="ORF">HKI87_08g51470</name>
</gene>
<dbReference type="GO" id="GO:0008168">
    <property type="term" value="F:methyltransferase activity"/>
    <property type="evidence" value="ECO:0007669"/>
    <property type="project" value="InterPro"/>
</dbReference>
<reference evidence="3 4" key="1">
    <citation type="submission" date="2024-03" db="EMBL/GenBank/DDBJ databases">
        <title>Complete genome sequence of the green alga Chloropicon roscoffensis RCC1871.</title>
        <authorList>
            <person name="Lemieux C."/>
            <person name="Pombert J.-F."/>
            <person name="Otis C."/>
            <person name="Turmel M."/>
        </authorList>
    </citation>
    <scope>NUCLEOTIDE SEQUENCE [LARGE SCALE GENOMIC DNA]</scope>
    <source>
        <strain evidence="3 4">RCC1871</strain>
    </source>
</reference>
<dbReference type="PROSITE" id="PS50103">
    <property type="entry name" value="ZF_C3H1"/>
    <property type="match status" value="1"/>
</dbReference>
<evidence type="ECO:0000259" key="2">
    <source>
        <dbReference type="PROSITE" id="PS50103"/>
    </source>
</evidence>
<name>A0AAX4PCI6_9CHLO</name>
<proteinExistence type="predicted"/>
<sequence>MEVSTAGCLRAVLEELEKPTGVPTPCHAVPLVCLPDGNTKPLCVRYMKGLEHEQHRPCPLPHVDYEDRPPCESFARYGACPRGEACWYPHIAMTSTKQTAERPKAAILTSRVYACRLAVRAQELLQRLGDGSENVCHIVGHVSASAKPKADVALLLDREGWSSDQVLARVLSDGDLRGCAIAAFRCDGLAETLEDAAAGAACELAAMGSGAGVVRLSAFPPSSRGAASEALRGAGVSIFDPAAAAAGSGHDLAPRAVVDVVAASKGGKTLYYWGVRGEEAAMASGVPLLSEGGRLFLDEGRTARMRRENAVCRAYFKLEEALRVAGVRVGGGWTCLDIGASPGGWSQCLCRRLGAGNGRVVAVDPAALQFSDTKMVHLPVLAEDTDEFRERVRLASEGRKIDLIACDANVNPNLSARLALSLPQQSARAVLVLSLKNFVGRRKRWEREIAEIAELVEGSGYERVRVVHLFNNAPMEKTLVATRMVPR</sequence>
<organism evidence="3 4">
    <name type="scientific">Chloropicon roscoffensis</name>
    <dbReference type="NCBI Taxonomy" id="1461544"/>
    <lineage>
        <taxon>Eukaryota</taxon>
        <taxon>Viridiplantae</taxon>
        <taxon>Chlorophyta</taxon>
        <taxon>Chloropicophyceae</taxon>
        <taxon>Chloropicales</taxon>
        <taxon>Chloropicaceae</taxon>
        <taxon>Chloropicon</taxon>
    </lineage>
</organism>
<keyword evidence="1" id="KW-0479">Metal-binding</keyword>
<dbReference type="PANTHER" id="PTHR37524:SF2">
    <property type="entry name" value="RIBOSOMAL RNA METHYLTRANSFERASE FTSJ DOMAIN-CONTAINING PROTEIN"/>
    <property type="match status" value="1"/>
</dbReference>
<dbReference type="SMART" id="SM00356">
    <property type="entry name" value="ZnF_C3H1"/>
    <property type="match status" value="1"/>
</dbReference>
<dbReference type="GO" id="GO:0032259">
    <property type="term" value="P:methylation"/>
    <property type="evidence" value="ECO:0007669"/>
    <property type="project" value="InterPro"/>
</dbReference>
<keyword evidence="4" id="KW-1185">Reference proteome</keyword>
<dbReference type="InterPro" id="IPR002877">
    <property type="entry name" value="RNA_MeTrfase_FtsJ_dom"/>
</dbReference>
<dbReference type="Pfam" id="PF00642">
    <property type="entry name" value="zf-CCCH"/>
    <property type="match status" value="1"/>
</dbReference>
<dbReference type="PANTHER" id="PTHR37524">
    <property type="entry name" value="RIBOSOMAL RNA LARGE SUBUNIT METHYLTRANSFERASE M"/>
    <property type="match status" value="1"/>
</dbReference>
<dbReference type="Pfam" id="PF01728">
    <property type="entry name" value="FtsJ"/>
    <property type="match status" value="1"/>
</dbReference>
<dbReference type="AlphaFoldDB" id="A0AAX4PCI6"/>
<keyword evidence="1" id="KW-0863">Zinc-finger</keyword>
<evidence type="ECO:0000313" key="3">
    <source>
        <dbReference type="EMBL" id="WZN63598.1"/>
    </source>
</evidence>
<dbReference type="EMBL" id="CP151508">
    <property type="protein sequence ID" value="WZN63598.1"/>
    <property type="molecule type" value="Genomic_DNA"/>
</dbReference>
<feature type="zinc finger region" description="C3H1-type" evidence="1">
    <location>
        <begin position="65"/>
        <end position="93"/>
    </location>
</feature>